<dbReference type="Pfam" id="PF13599">
    <property type="entry name" value="Pentapeptide_4"/>
    <property type="match status" value="2"/>
</dbReference>
<dbReference type="Proteomes" id="UP000199072">
    <property type="component" value="Unassembled WGS sequence"/>
</dbReference>
<dbReference type="STRING" id="1391627.SAMN05216464_12215"/>
<dbReference type="AlphaFoldDB" id="A0A1G7ML90"/>
<reference evidence="1 2" key="1">
    <citation type="submission" date="2016-10" db="EMBL/GenBank/DDBJ databases">
        <authorList>
            <person name="de Groot N.N."/>
        </authorList>
    </citation>
    <scope>NUCLEOTIDE SEQUENCE [LARGE SCALE GENOMIC DNA]</scope>
    <source>
        <strain evidence="1 2">47C3B</strain>
    </source>
</reference>
<dbReference type="Gene3D" id="2.160.20.80">
    <property type="entry name" value="E3 ubiquitin-protein ligase SopA"/>
    <property type="match status" value="1"/>
</dbReference>
<dbReference type="InterPro" id="IPR001646">
    <property type="entry name" value="5peptide_repeat"/>
</dbReference>
<dbReference type="InterPro" id="IPR052949">
    <property type="entry name" value="PA_immunity-related"/>
</dbReference>
<proteinExistence type="predicted"/>
<keyword evidence="2" id="KW-1185">Reference proteome</keyword>
<sequence length="191" mass="21599">MPIQHHEDEIFTKITADKIAGRNRTYEHCAFINCDLSGANLNGVVFMDCQFDGCNLALADADDTGFQDVHFKHCKLSGVNFSKARDFLFGVNFDHCILDNAIFYKKKNKKGTFNECSMIETDLVECDLTDAKFINCNLNRAFFDRTILKGADFRTSYNFTIDPTINIIKKAQFGLHGLPGLLSKYDIKIEG</sequence>
<evidence type="ECO:0000313" key="2">
    <source>
        <dbReference type="Proteomes" id="UP000199072"/>
    </source>
</evidence>
<dbReference type="OrthoDB" id="67652at2"/>
<name>A0A1G7ML90_9SPHI</name>
<dbReference type="PANTHER" id="PTHR42999:SF1">
    <property type="entry name" value="PENTAPEPTIDE REPEAT-CONTAINING PROTEIN"/>
    <property type="match status" value="1"/>
</dbReference>
<protein>
    <submittedName>
        <fullName evidence="1">Pentapeptide repeat-containing protein</fullName>
    </submittedName>
</protein>
<dbReference type="PANTHER" id="PTHR42999">
    <property type="entry name" value="ANTIBIOTIC RESISTANCE PROTEIN MCBG"/>
    <property type="match status" value="1"/>
</dbReference>
<organism evidence="1 2">
    <name type="scientific">Mucilaginibacter pineti</name>
    <dbReference type="NCBI Taxonomy" id="1391627"/>
    <lineage>
        <taxon>Bacteria</taxon>
        <taxon>Pseudomonadati</taxon>
        <taxon>Bacteroidota</taxon>
        <taxon>Sphingobacteriia</taxon>
        <taxon>Sphingobacteriales</taxon>
        <taxon>Sphingobacteriaceae</taxon>
        <taxon>Mucilaginibacter</taxon>
    </lineage>
</organism>
<evidence type="ECO:0000313" key="1">
    <source>
        <dbReference type="EMBL" id="SDF62565.1"/>
    </source>
</evidence>
<gene>
    <name evidence="1" type="ORF">SAMN05216464_12215</name>
</gene>
<accession>A0A1G7ML90</accession>
<dbReference type="SUPFAM" id="SSF141571">
    <property type="entry name" value="Pentapeptide repeat-like"/>
    <property type="match status" value="1"/>
</dbReference>
<dbReference type="EMBL" id="FNAI01000022">
    <property type="protein sequence ID" value="SDF62565.1"/>
    <property type="molecule type" value="Genomic_DNA"/>
</dbReference>
<dbReference type="RefSeq" id="WP_091156713.1">
    <property type="nucleotide sequence ID" value="NZ_FNAI01000022.1"/>
</dbReference>